<organism evidence="2">
    <name type="scientific">Actinomyces succiniciruminis</name>
    <dbReference type="NCBI Taxonomy" id="1522002"/>
    <lineage>
        <taxon>Bacteria</taxon>
        <taxon>Bacillati</taxon>
        <taxon>Actinomycetota</taxon>
        <taxon>Actinomycetes</taxon>
        <taxon>Actinomycetales</taxon>
        <taxon>Actinomycetaceae</taxon>
        <taxon>Actinomyces</taxon>
    </lineage>
</organism>
<accession>A0A1L7RLW6</accession>
<gene>
    <name evidence="2" type="ORF">AAM4_0790</name>
</gene>
<name>A0A1L7RLW6_9ACTO</name>
<protein>
    <submittedName>
        <fullName evidence="2">Uncharacterized protein</fullName>
    </submittedName>
</protein>
<sequence>MATFTTEIDDKTVEITTNNPTEIVTLTAQGWKREPDPEPADTKAKDPKPTTKAKPKTEVKAVEGGK</sequence>
<feature type="region of interest" description="Disordered" evidence="1">
    <location>
        <begin position="28"/>
        <end position="66"/>
    </location>
</feature>
<feature type="compositionally biased region" description="Basic and acidic residues" evidence="1">
    <location>
        <begin position="31"/>
        <end position="66"/>
    </location>
</feature>
<proteinExistence type="predicted"/>
<dbReference type="EMBL" id="LK995479">
    <property type="protein sequence ID" value="CED90622.1"/>
    <property type="molecule type" value="Genomic_DNA"/>
</dbReference>
<dbReference type="AlphaFoldDB" id="A0A1L7RLW6"/>
<reference evidence="2" key="1">
    <citation type="submission" date="2014-07" db="EMBL/GenBank/DDBJ databases">
        <authorList>
            <person name="Zhang J.E."/>
            <person name="Yang H."/>
            <person name="Guo J."/>
            <person name="Deng Z."/>
            <person name="Luo H."/>
            <person name="Luo M."/>
            <person name="Zhao B."/>
        </authorList>
    </citation>
    <scope>NUCLEOTIDE SEQUENCE</scope>
    <source>
        <strain evidence="2">AM4</strain>
    </source>
</reference>
<evidence type="ECO:0000256" key="1">
    <source>
        <dbReference type="SAM" id="MobiDB-lite"/>
    </source>
</evidence>
<dbReference type="RefSeq" id="WP_210579275.1">
    <property type="nucleotide sequence ID" value="NZ_LK995479.1"/>
</dbReference>
<evidence type="ECO:0000313" key="2">
    <source>
        <dbReference type="EMBL" id="CED90622.1"/>
    </source>
</evidence>